<evidence type="ECO:0000313" key="3">
    <source>
        <dbReference type="Proteomes" id="UP001292079"/>
    </source>
</evidence>
<dbReference type="PANTHER" id="PTHR37984">
    <property type="entry name" value="PROTEIN CBG26694"/>
    <property type="match status" value="1"/>
</dbReference>
<evidence type="ECO:0000259" key="1">
    <source>
        <dbReference type="PROSITE" id="PS50878"/>
    </source>
</evidence>
<dbReference type="AlphaFoldDB" id="A0AAE1Z4T9"/>
<dbReference type="InterPro" id="IPR043502">
    <property type="entry name" value="DNA/RNA_pol_sf"/>
</dbReference>
<evidence type="ECO:0000313" key="2">
    <source>
        <dbReference type="EMBL" id="KAK4467570.1"/>
    </source>
</evidence>
<dbReference type="Pfam" id="PF00078">
    <property type="entry name" value="RVT_1"/>
    <property type="match status" value="1"/>
</dbReference>
<feature type="domain" description="Reverse transcriptase" evidence="1">
    <location>
        <begin position="1"/>
        <end position="143"/>
    </location>
</feature>
<proteinExistence type="predicted"/>
<dbReference type="InterPro" id="IPR043128">
    <property type="entry name" value="Rev_trsase/Diguanyl_cyclase"/>
</dbReference>
<reference evidence="2" key="2">
    <citation type="journal article" date="2023" name="Infect Dis Poverty">
        <title>Chromosome-scale genome of the human blood fluke Schistosoma mekongi and its implications for public health.</title>
        <authorList>
            <person name="Zhou M."/>
            <person name="Xu L."/>
            <person name="Xu D."/>
            <person name="Chen W."/>
            <person name="Khan J."/>
            <person name="Hu Y."/>
            <person name="Huang H."/>
            <person name="Wei H."/>
            <person name="Zhang Y."/>
            <person name="Chusongsang P."/>
            <person name="Tanasarnprasert K."/>
            <person name="Hu X."/>
            <person name="Limpanont Y."/>
            <person name="Lv Z."/>
        </authorList>
    </citation>
    <scope>NUCLEOTIDE SEQUENCE</scope>
    <source>
        <strain evidence="2">LV_2022a</strain>
    </source>
</reference>
<keyword evidence="3" id="KW-1185">Reference proteome</keyword>
<dbReference type="CDD" id="cd01647">
    <property type="entry name" value="RT_LTR"/>
    <property type="match status" value="1"/>
</dbReference>
<comment type="caution">
    <text evidence="2">The sequence shown here is derived from an EMBL/GenBank/DDBJ whole genome shotgun (WGS) entry which is preliminary data.</text>
</comment>
<organism evidence="2 3">
    <name type="scientific">Schistosoma mekongi</name>
    <name type="common">Parasitic worm</name>
    <dbReference type="NCBI Taxonomy" id="38744"/>
    <lineage>
        <taxon>Eukaryota</taxon>
        <taxon>Metazoa</taxon>
        <taxon>Spiralia</taxon>
        <taxon>Lophotrochozoa</taxon>
        <taxon>Platyhelminthes</taxon>
        <taxon>Trematoda</taxon>
        <taxon>Digenea</taxon>
        <taxon>Strigeidida</taxon>
        <taxon>Schistosomatoidea</taxon>
        <taxon>Schistosomatidae</taxon>
        <taxon>Schistosoma</taxon>
    </lineage>
</organism>
<dbReference type="EMBL" id="JALJAT010000011">
    <property type="protein sequence ID" value="KAK4467570.1"/>
    <property type="molecule type" value="Genomic_DNA"/>
</dbReference>
<gene>
    <name evidence="2" type="ORF">MN116_000277</name>
</gene>
<dbReference type="Gene3D" id="3.30.70.270">
    <property type="match status" value="1"/>
</dbReference>
<dbReference type="PROSITE" id="PS50878">
    <property type="entry name" value="RT_POL"/>
    <property type="match status" value="1"/>
</dbReference>
<accession>A0AAE1Z4T9</accession>
<name>A0AAE1Z4T9_SCHME</name>
<dbReference type="InterPro" id="IPR000477">
    <property type="entry name" value="RT_dom"/>
</dbReference>
<dbReference type="Proteomes" id="UP001292079">
    <property type="component" value="Unassembled WGS sequence"/>
</dbReference>
<dbReference type="PANTHER" id="PTHR37984:SF5">
    <property type="entry name" value="PROTEIN NYNRIN-LIKE"/>
    <property type="match status" value="1"/>
</dbReference>
<reference evidence="2" key="1">
    <citation type="submission" date="2022-04" db="EMBL/GenBank/DDBJ databases">
        <authorList>
            <person name="Xu L."/>
            <person name="Lv Z."/>
        </authorList>
    </citation>
    <scope>NUCLEOTIDE SEQUENCE</scope>
    <source>
        <strain evidence="2">LV_2022a</strain>
    </source>
</reference>
<dbReference type="SUPFAM" id="SSF56672">
    <property type="entry name" value="DNA/RNA polymerases"/>
    <property type="match status" value="1"/>
</dbReference>
<sequence>LNAALEQHHYPLPVPADLFTMLNGGKFFAKLDLADAYLQVEVADECRELLTINTHRGMFQYNRLPFGVKTAPSIFQQLMDTILAGISGVAAYLDDILIVATSPEELHERTITVLQRICENGFRLRREKCQFFLRSVKYLGFIFDERGRRPDPENIHTIQQTPAPTDVPSLRSFLGMINY</sequence>
<protein>
    <recommendedName>
        <fullName evidence="1">Reverse transcriptase domain-containing protein</fullName>
    </recommendedName>
</protein>
<feature type="non-terminal residue" evidence="2">
    <location>
        <position position="1"/>
    </location>
</feature>
<dbReference type="InterPro" id="IPR050951">
    <property type="entry name" value="Retrovirus_Pol_polyprotein"/>
</dbReference>